<feature type="active site" description="For RuvC-like nuclease domain" evidence="12">
    <location>
        <position position="8"/>
    </location>
</feature>
<dbReference type="Gene3D" id="3.30.420.10">
    <property type="entry name" value="Ribonuclease H-like superfamily/Ribonuclease H"/>
    <property type="match status" value="3"/>
</dbReference>
<comment type="subunit">
    <text evidence="11 12">Monomer. Binds crRNA and tracrRNA.</text>
</comment>
<dbReference type="Proteomes" id="UP000286038">
    <property type="component" value="Unassembled WGS sequence"/>
</dbReference>
<organism evidence="14 15">
    <name type="scientific">Butyricimonas virosa</name>
    <dbReference type="NCBI Taxonomy" id="544645"/>
    <lineage>
        <taxon>Bacteria</taxon>
        <taxon>Pseudomonadati</taxon>
        <taxon>Bacteroidota</taxon>
        <taxon>Bacteroidia</taxon>
        <taxon>Bacteroidales</taxon>
        <taxon>Odoribacteraceae</taxon>
        <taxon>Butyricimonas</taxon>
    </lineage>
</organism>
<feature type="active site" description="Proton acceptor for HNH nuclease domain" evidence="12">
    <location>
        <position position="778"/>
    </location>
</feature>
<dbReference type="HAMAP" id="MF_01480">
    <property type="entry name" value="Cas9"/>
    <property type="match status" value="1"/>
</dbReference>
<comment type="caution">
    <text evidence="14">The sequence shown here is derived from an EMBL/GenBank/DDBJ whole genome shotgun (WGS) entry which is preliminary data.</text>
</comment>
<dbReference type="InterPro" id="IPR028629">
    <property type="entry name" value="Cas9"/>
</dbReference>
<sequence>MKKVLGLDLGSSSIGWAYVHEAENEAELGSSKIIKLGVRVNPLTVDEQRNFEQGKSITTNASRTLKRCMRRNLQRYKLRRENLIEVLKKHGFISDASILSEQGNYTTFETYRLRAKAAVAEISLEELARVLLMINKKRGYKSSRKNRGGDEGKFIDGISVAKQLYDRGITPGQFSLELLKEGKRHLPDYYRSDLQNELDRIWNFQQSFYPEILTQNFREQIRDKGQKNTSQIFLREYQIYTADNKGADKLSRALQWRVEGLSRKLSVEELAFVMSDLNGSISGSSGYLGAIGDRSKELYLGKQTVGQYLMEKLNTNPNGSLKSKVFYRQDYLDEFERIWETQAGFHKELTLELKKEIRDIIIFYQRSLKSQKGLISFCELESKLVEIEVNGKMRRKVVGSRVCPKSSPLFQEFKIWSILNNICVWSVDKSKSSEARKMDERDKEPNLNQEEKEILFKELSLKEKLSKRDVLELLFEDARKLDMNYEKVEGNRTQATLFKAYQEIIARSGHGEYDFTRMLSSEILEIVSGVFDGLGYNTDILYFNSEGELDQQPLYRLWHLLYSFEGDKSNSGNENLINKITNLYGFDREYAVILADVVFPPDYGNLSAKAIHKILPYLKDGNKYSLACEYAGFRHSKNSLTKEEREKRVLKERLDILPKNTLRNPVVEKILNQMVHVVNGVINKYGKPDEIRIELARELKKNAKEREEWTRAINKSTIENEKLRSVLKKEFGFTQVSRNDIVRYKLYLELESRGFKTLYSNTYIPLEKLFFKEFDIEHIIPQSRLFDDSFSNKTIELRSVNQEKDNQTAYDYVSGKGGEAGLQEYLERVEDLFKGGYINKAKYNKLRMTGKDIPDDFIDRDLRDTQYIARRAKAMLEEVVGNVVSTSGAVTDRLREDWQLVDVMKELNWNKYERLGLTEIVEDRDGRKIRRIKGWTKRNDHRHHAMDALTIAFTKPKYVQYLNNLNARGDKSSSVYGIERDELSRDSKGKLRFNSPMPLKEFRMEAKLHLENVLVSTKAKNKVITPNVNKSKKRGGMNQKVQLTPRGQLHQETIYGSIKQYVTKEVKVGSAFNMEMILKVANKAYREALLKRLNAFDQDAKKAFTGKNSLEKNPIFINDSHTCKVPEKVKVVSFETVYTIRKEIGPDLKVDKVIDKRVRDILETRLVEFGGDSKLAFTNLDENPIWLNKEKGIDIKRVTISGVSNVIALHDKLDKDGKLVLDEHGQPQPVDFVCSGNNHHVVVYRDPEGKIQDDVVSFFEATVRAKEGLPVIDREYKKQEGWEFLFSMKQNEYFVFPNEETGFDPKEVDLMNPDNYALISPNLFRVQTMSRVMYGNQVVRDYKFRHHLETTVKDCKELKDIAYKQYKSLDFASQIVKVRIDHIGQIVHVGEY</sequence>
<keyword evidence="8 12" id="KW-0051">Antiviral defense</keyword>
<dbReference type="EC" id="3.1.-.-" evidence="12"/>
<evidence type="ECO:0000256" key="12">
    <source>
        <dbReference type="HAMAP-Rule" id="MF_01480"/>
    </source>
</evidence>
<dbReference type="Pfam" id="PF18541">
    <property type="entry name" value="RuvC_III"/>
    <property type="match status" value="1"/>
</dbReference>
<comment type="function">
    <text evidence="12">CRISPR (clustered regularly interspaced short palindromic repeat) is an adaptive immune system that provides protection against mobile genetic elements (viruses, transposable elements and conjugative plasmids). CRISPR clusters contain spacers, sequences complementary to antecedent mobile elements, and target invading nucleic acids. CRISPR clusters are transcribed and processed into CRISPR RNA (crRNA). In type II CRISPR systems correct processing of pre-crRNA requires a trans-encoded small RNA (tracrRNA), endogenous ribonuclease 3 (rnc) and this protein. The tracrRNA serves as a guide for ribonuclease 3-aided processing of pre-crRNA. Subsequently Cas9/crRNA/tracrRNA endonucleolytically cleaves linear or circular dsDNA target complementary to the spacer; Cas9 is inactive in the absence of the 2 guide RNAs (gRNA). Cas9 recognizes the protospacer adjacent motif (PAM) in the CRISPR repeat sequences to help distinguish self versus nonself, as targets within the bacterial CRISPR locus do not have PAMs. PAM recognition is also required for catalytic activity.</text>
</comment>
<feature type="domain" description="HNH Cas9-type" evidence="13">
    <location>
        <begin position="702"/>
        <end position="862"/>
    </location>
</feature>
<dbReference type="EMBL" id="QRPV01000001">
    <property type="protein sequence ID" value="RHM47551.1"/>
    <property type="molecule type" value="Genomic_DNA"/>
</dbReference>
<gene>
    <name evidence="12 14" type="primary">cas9</name>
    <name evidence="14" type="ORF">DWZ68_00840</name>
</gene>
<keyword evidence="2 12" id="KW-0540">Nuclease</keyword>
<evidence type="ECO:0000256" key="11">
    <source>
        <dbReference type="ARBA" id="ARBA00046380"/>
    </source>
</evidence>
<keyword evidence="3 12" id="KW-0479">Metal-binding</keyword>
<evidence type="ECO:0000256" key="5">
    <source>
        <dbReference type="ARBA" id="ARBA00022801"/>
    </source>
</evidence>
<evidence type="ECO:0000256" key="2">
    <source>
        <dbReference type="ARBA" id="ARBA00022722"/>
    </source>
</evidence>
<feature type="binding site" evidence="12">
    <location>
        <position position="8"/>
    </location>
    <ligand>
        <name>Mg(2+)</name>
        <dbReference type="ChEBI" id="CHEBI:18420"/>
        <label>2</label>
    </ligand>
</feature>
<accession>A0A415QRR8</accession>
<dbReference type="GO" id="GO:0016787">
    <property type="term" value="F:hydrolase activity"/>
    <property type="evidence" value="ECO:0007669"/>
    <property type="project" value="UniProtKB-KW"/>
</dbReference>
<keyword evidence="7 12" id="KW-0694">RNA-binding</keyword>
<evidence type="ECO:0000256" key="3">
    <source>
        <dbReference type="ARBA" id="ARBA00022723"/>
    </source>
</evidence>
<feature type="binding site" evidence="12">
    <location>
        <position position="8"/>
    </location>
    <ligand>
        <name>Mg(2+)</name>
        <dbReference type="ChEBI" id="CHEBI:18420"/>
        <label>1</label>
    </ligand>
</feature>
<dbReference type="GO" id="GO:0003677">
    <property type="term" value="F:DNA binding"/>
    <property type="evidence" value="ECO:0007669"/>
    <property type="project" value="UniProtKB-UniRule"/>
</dbReference>
<dbReference type="PROSITE" id="PS51749">
    <property type="entry name" value="HNH_CAS9"/>
    <property type="match status" value="1"/>
</dbReference>
<keyword evidence="10" id="KW-0464">Manganese</keyword>
<comment type="domain">
    <text evidence="12">Has 2 endonuclease domains. The discontinuous RuvC-like domain cleaves the target DNA noncomplementary to crRNA while the HNH nuclease domain cleaves the target DNA complementary to crRNA.</text>
</comment>
<dbReference type="GO" id="GO:0003723">
    <property type="term" value="F:RNA binding"/>
    <property type="evidence" value="ECO:0007669"/>
    <property type="project" value="UniProtKB-UniRule"/>
</dbReference>
<dbReference type="GO" id="GO:0004519">
    <property type="term" value="F:endonuclease activity"/>
    <property type="evidence" value="ECO:0007669"/>
    <property type="project" value="UniProtKB-UniRule"/>
</dbReference>
<dbReference type="NCBIfam" id="TIGR01865">
    <property type="entry name" value="cas_Csn1"/>
    <property type="match status" value="2"/>
</dbReference>
<dbReference type="InterPro" id="IPR033114">
    <property type="entry name" value="HNH_CAS9"/>
</dbReference>
<feature type="binding site" evidence="12">
    <location>
        <position position="698"/>
    </location>
    <ligand>
        <name>Mg(2+)</name>
        <dbReference type="ChEBI" id="CHEBI:18420"/>
        <label>2</label>
    </ligand>
</feature>
<feature type="binding site" evidence="12">
    <location>
        <position position="698"/>
    </location>
    <ligand>
        <name>Mg(2+)</name>
        <dbReference type="ChEBI" id="CHEBI:18420"/>
        <label>1</label>
    </ligand>
</feature>
<feature type="binding site" evidence="12">
    <location>
        <position position="694"/>
    </location>
    <ligand>
        <name>Mg(2+)</name>
        <dbReference type="ChEBI" id="CHEBI:18420"/>
        <label>1</label>
    </ligand>
</feature>
<comment type="similarity">
    <text evidence="12">Belongs to the CRISPR-associated Cas9 family.</text>
</comment>
<dbReference type="RefSeq" id="WP_118448175.1">
    <property type="nucleotide sequence ID" value="NZ_CABJDM010000001.1"/>
</dbReference>
<evidence type="ECO:0000256" key="7">
    <source>
        <dbReference type="ARBA" id="ARBA00022884"/>
    </source>
</evidence>
<dbReference type="GO" id="GO:0043571">
    <property type="term" value="P:maintenance of CRISPR repeat elements"/>
    <property type="evidence" value="ECO:0007669"/>
    <property type="project" value="UniProtKB-UniRule"/>
</dbReference>
<dbReference type="InterPro" id="IPR003615">
    <property type="entry name" value="HNH_nuc"/>
</dbReference>
<dbReference type="Pfam" id="PF13395">
    <property type="entry name" value="HNH_4"/>
    <property type="match status" value="1"/>
</dbReference>
<evidence type="ECO:0000259" key="13">
    <source>
        <dbReference type="PROSITE" id="PS51749"/>
    </source>
</evidence>
<dbReference type="InterPro" id="IPR041383">
    <property type="entry name" value="RuvC_III"/>
</dbReference>
<protein>
    <recommendedName>
        <fullName evidence="12">CRISPR-associated endonuclease Cas9</fullName>
        <ecNumber evidence="12">3.1.-.-</ecNumber>
    </recommendedName>
</protein>
<keyword evidence="9 12" id="KW-0238">DNA-binding</keyword>
<name>A0A415QRR8_9BACT</name>
<feature type="binding site" evidence="12">
    <location>
        <position position="944"/>
    </location>
    <ligand>
        <name>Mg(2+)</name>
        <dbReference type="ChEBI" id="CHEBI:18420"/>
        <label>2</label>
    </ligand>
</feature>
<proteinExistence type="inferred from homology"/>
<evidence type="ECO:0000256" key="8">
    <source>
        <dbReference type="ARBA" id="ARBA00023118"/>
    </source>
</evidence>
<evidence type="ECO:0000313" key="15">
    <source>
        <dbReference type="Proteomes" id="UP000286038"/>
    </source>
</evidence>
<evidence type="ECO:0000256" key="1">
    <source>
        <dbReference type="ARBA" id="ARBA00001946"/>
    </source>
</evidence>
<reference evidence="14 15" key="1">
    <citation type="submission" date="2018-08" db="EMBL/GenBank/DDBJ databases">
        <title>A genome reference for cultivated species of the human gut microbiota.</title>
        <authorList>
            <person name="Zou Y."/>
            <person name="Xue W."/>
            <person name="Luo G."/>
        </authorList>
    </citation>
    <scope>NUCLEOTIDE SEQUENCE [LARGE SCALE GENOMIC DNA]</scope>
    <source>
        <strain evidence="14 15">AF34-33</strain>
    </source>
</reference>
<evidence type="ECO:0000256" key="6">
    <source>
        <dbReference type="ARBA" id="ARBA00022842"/>
    </source>
</evidence>
<evidence type="ECO:0000256" key="9">
    <source>
        <dbReference type="ARBA" id="ARBA00023125"/>
    </source>
</evidence>
<dbReference type="GO" id="GO:0051607">
    <property type="term" value="P:defense response to virus"/>
    <property type="evidence" value="ECO:0007669"/>
    <property type="project" value="UniProtKB-UniRule"/>
</dbReference>
<keyword evidence="4 12" id="KW-0255">Endonuclease</keyword>
<evidence type="ECO:0000256" key="10">
    <source>
        <dbReference type="ARBA" id="ARBA00023211"/>
    </source>
</evidence>
<keyword evidence="5 12" id="KW-0378">Hydrolase</keyword>
<dbReference type="InterPro" id="IPR036397">
    <property type="entry name" value="RNaseH_sf"/>
</dbReference>
<keyword evidence="6 12" id="KW-0460">Magnesium</keyword>
<evidence type="ECO:0000256" key="4">
    <source>
        <dbReference type="ARBA" id="ARBA00022759"/>
    </source>
</evidence>
<evidence type="ECO:0000313" key="14">
    <source>
        <dbReference type="EMBL" id="RHM47551.1"/>
    </source>
</evidence>
<dbReference type="GO" id="GO:0046872">
    <property type="term" value="F:metal ion binding"/>
    <property type="evidence" value="ECO:0007669"/>
    <property type="project" value="UniProtKB-UniRule"/>
</dbReference>
<comment type="cofactor">
    <cofactor evidence="1 12">
        <name>Mg(2+)</name>
        <dbReference type="ChEBI" id="CHEBI:18420"/>
    </cofactor>
</comment>